<proteinExistence type="predicted"/>
<name>A0A926DN52_9FIRM</name>
<comment type="caution">
    <text evidence="2">The sequence shown here is derived from an EMBL/GenBank/DDBJ whole genome shotgun (WGS) entry which is preliminary data.</text>
</comment>
<gene>
    <name evidence="2" type="ORF">H8698_04305</name>
</gene>
<dbReference type="InterPro" id="IPR009636">
    <property type="entry name" value="SCAF"/>
</dbReference>
<protein>
    <submittedName>
        <fullName evidence="2">Phage scaffolding protein</fullName>
    </submittedName>
</protein>
<reference evidence="2" key="1">
    <citation type="submission" date="2020-08" db="EMBL/GenBank/DDBJ databases">
        <title>Genome public.</title>
        <authorList>
            <person name="Liu C."/>
            <person name="Sun Q."/>
        </authorList>
    </citation>
    <scope>NUCLEOTIDE SEQUENCE</scope>
    <source>
        <strain evidence="2">H8</strain>
    </source>
</reference>
<evidence type="ECO:0000313" key="3">
    <source>
        <dbReference type="Proteomes" id="UP000611762"/>
    </source>
</evidence>
<feature type="compositionally biased region" description="Basic and acidic residues" evidence="1">
    <location>
        <begin position="73"/>
        <end position="83"/>
    </location>
</feature>
<dbReference type="EMBL" id="JACRSU010000001">
    <property type="protein sequence ID" value="MBC8540195.1"/>
    <property type="molecule type" value="Genomic_DNA"/>
</dbReference>
<keyword evidence="3" id="KW-1185">Reference proteome</keyword>
<dbReference type="Pfam" id="PF06810">
    <property type="entry name" value="Phage_scaffold"/>
    <property type="match status" value="1"/>
</dbReference>
<feature type="region of interest" description="Disordered" evidence="1">
    <location>
        <begin position="61"/>
        <end position="83"/>
    </location>
</feature>
<sequence length="188" mass="20405">MEFLKNVLGDSFADVSERIGRYNREHPENQVKLADLSEGKYVSKAKFCDLEAEAKRLKELLSSQHSEDDPDGPEQKLAELKQKYDKDTEALKTEVKQAKFNGALDLALERSGAKNTKAVRALLDLDSLELDENGGLSGLSQQLESLRADNGFLFGRGAASTALAQGAAFPVTDGFVASAREAAGLTKK</sequence>
<dbReference type="AlphaFoldDB" id="A0A926DN52"/>
<evidence type="ECO:0000313" key="2">
    <source>
        <dbReference type="EMBL" id="MBC8540195.1"/>
    </source>
</evidence>
<accession>A0A926DN52</accession>
<organism evidence="2 3">
    <name type="scientific">Congzhengia minquanensis</name>
    <dbReference type="NCBI Taxonomy" id="2763657"/>
    <lineage>
        <taxon>Bacteria</taxon>
        <taxon>Bacillati</taxon>
        <taxon>Bacillota</taxon>
        <taxon>Clostridia</taxon>
        <taxon>Eubacteriales</taxon>
        <taxon>Oscillospiraceae</taxon>
        <taxon>Congzhengia</taxon>
    </lineage>
</organism>
<dbReference type="Proteomes" id="UP000611762">
    <property type="component" value="Unassembled WGS sequence"/>
</dbReference>
<evidence type="ECO:0000256" key="1">
    <source>
        <dbReference type="SAM" id="MobiDB-lite"/>
    </source>
</evidence>
<dbReference type="RefSeq" id="WP_249311310.1">
    <property type="nucleotide sequence ID" value="NZ_JACRSU010000001.1"/>
</dbReference>